<dbReference type="GO" id="GO:0046872">
    <property type="term" value="F:metal ion binding"/>
    <property type="evidence" value="ECO:0007669"/>
    <property type="project" value="UniProtKB-KW"/>
</dbReference>
<evidence type="ECO:0000313" key="10">
    <source>
        <dbReference type="EMBL" id="STZ59906.1"/>
    </source>
</evidence>
<dbReference type="PANTHER" id="PTHR15822">
    <property type="entry name" value="TRAF AND TNF RECEPTOR-ASSOCIATED PROTEIN"/>
    <property type="match status" value="1"/>
</dbReference>
<dbReference type="EMBL" id="UGQT01000001">
    <property type="protein sequence ID" value="STZ59906.1"/>
    <property type="molecule type" value="Genomic_DNA"/>
</dbReference>
<dbReference type="Proteomes" id="UP000254978">
    <property type="component" value="Unassembled WGS sequence"/>
</dbReference>
<keyword evidence="4" id="KW-0479">Metal-binding</keyword>
<evidence type="ECO:0000256" key="2">
    <source>
        <dbReference type="ARBA" id="ARBA00001946"/>
    </source>
</evidence>
<keyword evidence="3" id="KW-0540">Nuclease</keyword>
<gene>
    <name evidence="10" type="ORF">NCTC10821_03444</name>
</gene>
<dbReference type="Pfam" id="PF03372">
    <property type="entry name" value="Exo_endo_phos"/>
    <property type="match status" value="1"/>
</dbReference>
<dbReference type="GO" id="GO:0006302">
    <property type="term" value="P:double-strand break repair"/>
    <property type="evidence" value="ECO:0007669"/>
    <property type="project" value="TreeGrafter"/>
</dbReference>
<keyword evidence="7" id="KW-0460">Magnesium</keyword>
<comment type="cofactor">
    <cofactor evidence="1">
        <name>Mn(2+)</name>
        <dbReference type="ChEBI" id="CHEBI:29035"/>
    </cofactor>
</comment>
<evidence type="ECO:0000256" key="8">
    <source>
        <dbReference type="ARBA" id="ARBA00023204"/>
    </source>
</evidence>
<dbReference type="InterPro" id="IPR036691">
    <property type="entry name" value="Endo/exonu/phosph_ase_sf"/>
</dbReference>
<protein>
    <submittedName>
        <fullName evidence="10">Metal-dependent hydrolase</fullName>
    </submittedName>
</protein>
<dbReference type="AlphaFoldDB" id="A0A378TK30"/>
<accession>A0A378TK30</accession>
<evidence type="ECO:0000256" key="5">
    <source>
        <dbReference type="ARBA" id="ARBA00022763"/>
    </source>
</evidence>
<keyword evidence="11" id="KW-1185">Reference proteome</keyword>
<evidence type="ECO:0000313" key="11">
    <source>
        <dbReference type="Proteomes" id="UP000254978"/>
    </source>
</evidence>
<name>A0A378TK30_9MYCO</name>
<feature type="domain" description="Endonuclease/exonuclease/phosphatase" evidence="9">
    <location>
        <begin position="40"/>
        <end position="269"/>
    </location>
</feature>
<comment type="cofactor">
    <cofactor evidence="2">
        <name>Mg(2+)</name>
        <dbReference type="ChEBI" id="CHEBI:18420"/>
    </cofactor>
</comment>
<dbReference type="InterPro" id="IPR051547">
    <property type="entry name" value="TDP2-like"/>
</dbReference>
<keyword evidence="5" id="KW-0227">DNA damage</keyword>
<dbReference type="RefSeq" id="WP_232067760.1">
    <property type="nucleotide sequence ID" value="NZ_AP022600.1"/>
</dbReference>
<dbReference type="PANTHER" id="PTHR15822:SF4">
    <property type="entry name" value="TYROSYL-DNA PHOSPHODIESTERASE 2"/>
    <property type="match status" value="1"/>
</dbReference>
<organism evidence="10 11">
    <name type="scientific">Mycolicibacterium tokaiense</name>
    <dbReference type="NCBI Taxonomy" id="39695"/>
    <lineage>
        <taxon>Bacteria</taxon>
        <taxon>Bacillati</taxon>
        <taxon>Actinomycetota</taxon>
        <taxon>Actinomycetes</taxon>
        <taxon>Mycobacteriales</taxon>
        <taxon>Mycobacteriaceae</taxon>
        <taxon>Mycolicibacterium</taxon>
    </lineage>
</organism>
<keyword evidence="8" id="KW-0234">DNA repair</keyword>
<reference evidence="10 11" key="1">
    <citation type="submission" date="2018-06" db="EMBL/GenBank/DDBJ databases">
        <authorList>
            <consortium name="Pathogen Informatics"/>
            <person name="Doyle S."/>
        </authorList>
    </citation>
    <scope>NUCLEOTIDE SEQUENCE [LARGE SCALE GENOMIC DNA]</scope>
    <source>
        <strain evidence="10 11">NCTC10821</strain>
    </source>
</reference>
<dbReference type="GO" id="GO:0005737">
    <property type="term" value="C:cytoplasm"/>
    <property type="evidence" value="ECO:0007669"/>
    <property type="project" value="TreeGrafter"/>
</dbReference>
<evidence type="ECO:0000256" key="4">
    <source>
        <dbReference type="ARBA" id="ARBA00022723"/>
    </source>
</evidence>
<evidence type="ECO:0000256" key="1">
    <source>
        <dbReference type="ARBA" id="ARBA00001936"/>
    </source>
</evidence>
<proteinExistence type="predicted"/>
<dbReference type="GO" id="GO:0003697">
    <property type="term" value="F:single-stranded DNA binding"/>
    <property type="evidence" value="ECO:0007669"/>
    <property type="project" value="TreeGrafter"/>
</dbReference>
<keyword evidence="6 10" id="KW-0378">Hydrolase</keyword>
<dbReference type="Gene3D" id="3.60.10.10">
    <property type="entry name" value="Endonuclease/exonuclease/phosphatase"/>
    <property type="match status" value="1"/>
</dbReference>
<evidence type="ECO:0000256" key="7">
    <source>
        <dbReference type="ARBA" id="ARBA00022842"/>
    </source>
</evidence>
<evidence type="ECO:0000256" key="6">
    <source>
        <dbReference type="ARBA" id="ARBA00022801"/>
    </source>
</evidence>
<evidence type="ECO:0000256" key="3">
    <source>
        <dbReference type="ARBA" id="ARBA00022722"/>
    </source>
</evidence>
<evidence type="ECO:0000259" key="9">
    <source>
        <dbReference type="Pfam" id="PF03372"/>
    </source>
</evidence>
<dbReference type="InterPro" id="IPR005135">
    <property type="entry name" value="Endo/exonuclease/phosphatase"/>
</dbReference>
<dbReference type="SUPFAM" id="SSF56219">
    <property type="entry name" value="DNase I-like"/>
    <property type="match status" value="1"/>
</dbReference>
<dbReference type="CDD" id="cd09080">
    <property type="entry name" value="TDP2"/>
    <property type="match status" value="1"/>
</dbReference>
<sequence>MQRWLRNRRTLPVAGYDARHGRWHDQPDHRLDRREQLTVATYNIWFNDLHAEQRHRAIAGLLAREQPDVMVFQEVTPAAMDIICAQPWVRQHYRRAAMVGEAVGNYGMLVLSRVPIRAATYTRLPTQLSRGYLTVGLAVNGVVQNVVSVHLESGKRNRHVRARQLGCLFRTFRDTADVIVLGDFNMRDDEDDALDPAFQDMWPSLRPEEPGYTEDTSINHMRYDMKDKHRHVRFDRVLVKGSAWTPSGIELLGREPIDPALPRVFPSDHFGVLCRLQWAGVTDPAGARELSAGASAGWSRPAWFPTRAGSRRSALRTGRSPGP</sequence>
<dbReference type="GO" id="GO:0004518">
    <property type="term" value="F:nuclease activity"/>
    <property type="evidence" value="ECO:0007669"/>
    <property type="project" value="UniProtKB-KW"/>
</dbReference>
<dbReference type="GO" id="GO:0070260">
    <property type="term" value="F:5'-tyrosyl-DNA phosphodiesterase activity"/>
    <property type="evidence" value="ECO:0007669"/>
    <property type="project" value="TreeGrafter"/>
</dbReference>